<evidence type="ECO:0000313" key="1">
    <source>
        <dbReference type="EMBL" id="ASX99261.1"/>
    </source>
</evidence>
<dbReference type="EMBL" id="MF185731">
    <property type="protein sequence ID" value="ASX99261.1"/>
    <property type="molecule type" value="Genomic_DNA"/>
</dbReference>
<gene>
    <name evidence="1" type="primary">37</name>
    <name evidence="1" type="ORF">SEA_MOLIVIA_37</name>
</gene>
<sequence>MAKMMSPNTTIWWVPLAGIANPMAPTVAEINAGTNISCAIVTGYTLGATGSDTDDSKSICDDSNVQTPTFDNYEASLTFFRSDLVAVTAIYVTAFNLFKVPRVEGYLVSRHGKKSDQVAAAGDIVSVFRVISDSPADVEGDGGSAIQFTVPFLPQGVLNLNYKLL</sequence>
<evidence type="ECO:0000313" key="2">
    <source>
        <dbReference type="Proteomes" id="UP000225204"/>
    </source>
</evidence>
<accession>A0A286S1U6</accession>
<protein>
    <recommendedName>
        <fullName evidence="3">Major tail protein</fullName>
    </recommendedName>
</protein>
<dbReference type="OrthoDB" id="30944at10239"/>
<reference evidence="2" key="1">
    <citation type="submission" date="2017-06" db="EMBL/GenBank/DDBJ databases">
        <authorList>
            <person name="Kim H.J."/>
            <person name="Triplett B.A."/>
        </authorList>
    </citation>
    <scope>NUCLEOTIDE SEQUENCE [LARGE SCALE GENOMIC DNA]</scope>
</reference>
<dbReference type="GeneID" id="40086249"/>
<dbReference type="Pfam" id="PF25595">
    <property type="entry name" value="Phage_TTP_16"/>
    <property type="match status" value="1"/>
</dbReference>
<organism evidence="1 2">
    <name type="scientific">Arthrobacter phage Molivia</name>
    <dbReference type="NCBI Taxonomy" id="2015839"/>
    <lineage>
        <taxon>Viruses</taxon>
        <taxon>Duplodnaviria</taxon>
        <taxon>Heunggongvirae</taxon>
        <taxon>Uroviricota</taxon>
        <taxon>Caudoviricetes</taxon>
        <taxon>Amigovirus</taxon>
        <taxon>Amigovirus molivia</taxon>
    </lineage>
</organism>
<keyword evidence="2" id="KW-1185">Reference proteome</keyword>
<dbReference type="Proteomes" id="UP000225204">
    <property type="component" value="Segment"/>
</dbReference>
<dbReference type="InterPro" id="IPR058009">
    <property type="entry name" value="TTP_Phage_16"/>
</dbReference>
<dbReference type="RefSeq" id="YP_009610161.1">
    <property type="nucleotide sequence ID" value="NC_042001.1"/>
</dbReference>
<dbReference type="KEGG" id="vg:40086249"/>
<name>A0A286S1U6_9CAUD</name>
<evidence type="ECO:0008006" key="3">
    <source>
        <dbReference type="Google" id="ProtNLM"/>
    </source>
</evidence>
<proteinExistence type="predicted"/>